<dbReference type="AlphaFoldDB" id="A0A3N1GX02"/>
<feature type="domain" description="Transcription regulator PadR N-terminal" evidence="2">
    <location>
        <begin position="48"/>
        <end position="119"/>
    </location>
</feature>
<evidence type="ECO:0000259" key="2">
    <source>
        <dbReference type="Pfam" id="PF03551"/>
    </source>
</evidence>
<name>A0A3N1GX02_9PSEU</name>
<dbReference type="Gene3D" id="1.10.10.10">
    <property type="entry name" value="Winged helix-like DNA-binding domain superfamily/Winged helix DNA-binding domain"/>
    <property type="match status" value="1"/>
</dbReference>
<evidence type="ECO:0000256" key="1">
    <source>
        <dbReference type="SAM" id="MobiDB-lite"/>
    </source>
</evidence>
<dbReference type="InterPro" id="IPR036388">
    <property type="entry name" value="WH-like_DNA-bd_sf"/>
</dbReference>
<proteinExistence type="predicted"/>
<reference evidence="3 4" key="1">
    <citation type="submission" date="2018-11" db="EMBL/GenBank/DDBJ databases">
        <title>Sequencing the genomes of 1000 actinobacteria strains.</title>
        <authorList>
            <person name="Klenk H.-P."/>
        </authorList>
    </citation>
    <scope>NUCLEOTIDE SEQUENCE [LARGE SCALE GENOMIC DNA]</scope>
    <source>
        <strain evidence="3 4">DSM 44231</strain>
    </source>
</reference>
<feature type="region of interest" description="Disordered" evidence="1">
    <location>
        <begin position="215"/>
        <end position="240"/>
    </location>
</feature>
<keyword evidence="4" id="KW-1185">Reference proteome</keyword>
<dbReference type="PANTHER" id="PTHR43252:SF4">
    <property type="entry name" value="TRANSCRIPTIONAL REGULATORY PROTEIN"/>
    <property type="match status" value="1"/>
</dbReference>
<dbReference type="Pfam" id="PF03551">
    <property type="entry name" value="PadR"/>
    <property type="match status" value="1"/>
</dbReference>
<evidence type="ECO:0000313" key="3">
    <source>
        <dbReference type="EMBL" id="ROP34823.1"/>
    </source>
</evidence>
<comment type="caution">
    <text evidence="3">The sequence shown here is derived from an EMBL/GenBank/DDBJ whole genome shotgun (WGS) entry which is preliminary data.</text>
</comment>
<dbReference type="SUPFAM" id="SSF46785">
    <property type="entry name" value="Winged helix' DNA-binding domain"/>
    <property type="match status" value="1"/>
</dbReference>
<sequence>MVSGTWDTSQRDTPFQSMSILRNGVLGKVREAGLAGRTKKLTTVSYGILGLLGLRPHTPYELARQFKRSGTFWASAESVVYNEPKALVAHGLATAATEANGGRRRTRYSITPAGRRELRRWLADPAAEPQFQYDAMMKVLFSDLGDKDDLLGAIEAMRAWAERTQAGAAVITHDYTTGAEPYPDRAHIVGLTQAYRVGLAQMTRQWADWAEQQVRDWPDTRSGPDPTELLTRLGEGRPPW</sequence>
<dbReference type="Proteomes" id="UP000268727">
    <property type="component" value="Unassembled WGS sequence"/>
</dbReference>
<evidence type="ECO:0000313" key="4">
    <source>
        <dbReference type="Proteomes" id="UP000268727"/>
    </source>
</evidence>
<dbReference type="EMBL" id="RJKM01000001">
    <property type="protein sequence ID" value="ROP34823.1"/>
    <property type="molecule type" value="Genomic_DNA"/>
</dbReference>
<dbReference type="InterPro" id="IPR005149">
    <property type="entry name" value="Tscrpt_reg_PadR_N"/>
</dbReference>
<protein>
    <submittedName>
        <fullName evidence="3">PadR family transcriptional regulator</fullName>
    </submittedName>
</protein>
<gene>
    <name evidence="3" type="ORF">EDD40_0027</name>
</gene>
<accession>A0A3N1GX02</accession>
<dbReference type="PANTHER" id="PTHR43252">
    <property type="entry name" value="TRANSCRIPTIONAL REGULATOR YQJI"/>
    <property type="match status" value="1"/>
</dbReference>
<dbReference type="InterPro" id="IPR036390">
    <property type="entry name" value="WH_DNA-bd_sf"/>
</dbReference>
<organism evidence="3 4">
    <name type="scientific">Saccharothrix texasensis</name>
    <dbReference type="NCBI Taxonomy" id="103734"/>
    <lineage>
        <taxon>Bacteria</taxon>
        <taxon>Bacillati</taxon>
        <taxon>Actinomycetota</taxon>
        <taxon>Actinomycetes</taxon>
        <taxon>Pseudonocardiales</taxon>
        <taxon>Pseudonocardiaceae</taxon>
        <taxon>Saccharothrix</taxon>
    </lineage>
</organism>